<dbReference type="EMBL" id="JANSUY010000005">
    <property type="protein sequence ID" value="MCR9015286.1"/>
    <property type="molecule type" value="Genomic_DNA"/>
</dbReference>
<proteinExistence type="predicted"/>
<dbReference type="Pfam" id="PF13376">
    <property type="entry name" value="OmdA"/>
    <property type="match status" value="1"/>
</dbReference>
<gene>
    <name evidence="2" type="ORF">NU887_09585</name>
</gene>
<reference evidence="2" key="1">
    <citation type="submission" date="2022-08" db="EMBL/GenBank/DDBJ databases">
        <authorList>
            <person name="Zhang D."/>
        </authorList>
    </citation>
    <scope>NUCLEOTIDE SEQUENCE</scope>
    <source>
        <strain evidence="2">XJ19-11</strain>
    </source>
</reference>
<dbReference type="InterPro" id="IPR014922">
    <property type="entry name" value="YdhG-like"/>
</dbReference>
<dbReference type="Proteomes" id="UP001142175">
    <property type="component" value="Unassembled WGS sequence"/>
</dbReference>
<name>A0A9X2P5N2_9BACT</name>
<dbReference type="Gene3D" id="3.90.1150.200">
    <property type="match status" value="1"/>
</dbReference>
<evidence type="ECO:0000259" key="1">
    <source>
        <dbReference type="Pfam" id="PF08818"/>
    </source>
</evidence>
<dbReference type="RefSeq" id="WP_258423143.1">
    <property type="nucleotide sequence ID" value="NZ_JANSUY010000005.1"/>
</dbReference>
<evidence type="ECO:0000313" key="3">
    <source>
        <dbReference type="Proteomes" id="UP001142175"/>
    </source>
</evidence>
<dbReference type="AlphaFoldDB" id="A0A9X2P5N2"/>
<comment type="caution">
    <text evidence="2">The sequence shown here is derived from an EMBL/GenBank/DDBJ whole genome shotgun (WGS) entry which is preliminary data.</text>
</comment>
<dbReference type="Pfam" id="PF08818">
    <property type="entry name" value="DUF1801"/>
    <property type="match status" value="1"/>
</dbReference>
<keyword evidence="3" id="KW-1185">Reference proteome</keyword>
<evidence type="ECO:0000313" key="2">
    <source>
        <dbReference type="EMBL" id="MCR9015286.1"/>
    </source>
</evidence>
<organism evidence="2 3">
    <name type="scientific">Aquiflexum gelatinilyticum</name>
    <dbReference type="NCBI Taxonomy" id="2961943"/>
    <lineage>
        <taxon>Bacteria</taxon>
        <taxon>Pseudomonadati</taxon>
        <taxon>Bacteroidota</taxon>
        <taxon>Cytophagia</taxon>
        <taxon>Cytophagales</taxon>
        <taxon>Cyclobacteriaceae</taxon>
        <taxon>Aquiflexum</taxon>
    </lineage>
</organism>
<sequence>MIKNPKEILEKLKSVISQTELVRTVKWGIDVYTYQGQNVLGIAAFKSYVGIWFYDGVSLSDPLQVLVNAQEGKTKSQRQWRFHDIEELNPELIVAYINEAIENAKKGPKPEAQKSKEIEISTILSEALCSNEELNFCFEKLSPYKQKEYSAYILEAKREATQLTRLEKIKPLIIQGIGLNDKYK</sequence>
<dbReference type="SUPFAM" id="SSF159888">
    <property type="entry name" value="YdhG-like"/>
    <property type="match status" value="1"/>
</dbReference>
<feature type="domain" description="YdhG-like" evidence="1">
    <location>
        <begin position="6"/>
        <end position="101"/>
    </location>
</feature>
<accession>A0A9X2P5N2</accession>
<protein>
    <submittedName>
        <fullName evidence="2">DUF1801 domain-containing protein</fullName>
    </submittedName>
</protein>